<protein>
    <recommendedName>
        <fullName evidence="8">PNPLA domain-containing protein</fullName>
    </recommendedName>
</protein>
<name>E4ZMM9_LEPMJ</name>
<evidence type="ECO:0000256" key="1">
    <source>
        <dbReference type="ARBA" id="ARBA00002682"/>
    </source>
</evidence>
<keyword evidence="7" id="KW-0812">Transmembrane</keyword>
<dbReference type="HOGENOM" id="CLU_009031_5_0_1"/>
<dbReference type="GO" id="GO:0006641">
    <property type="term" value="P:triglyceride metabolic process"/>
    <property type="evidence" value="ECO:0007669"/>
    <property type="project" value="UniProtKB-ARBA"/>
</dbReference>
<evidence type="ECO:0000256" key="4">
    <source>
        <dbReference type="ARBA" id="ARBA00023098"/>
    </source>
</evidence>
<dbReference type="InParanoid" id="E4ZMM9"/>
<feature type="region of interest" description="Disordered" evidence="6">
    <location>
        <begin position="526"/>
        <end position="569"/>
    </location>
</feature>
<evidence type="ECO:0000313" key="10">
    <source>
        <dbReference type="Proteomes" id="UP000002668"/>
    </source>
</evidence>
<dbReference type="Gene3D" id="3.40.1090.10">
    <property type="entry name" value="Cytosolic phospholipase A2 catalytic domain"/>
    <property type="match status" value="1"/>
</dbReference>
<evidence type="ECO:0000256" key="6">
    <source>
        <dbReference type="SAM" id="MobiDB-lite"/>
    </source>
</evidence>
<dbReference type="InterPro" id="IPR021771">
    <property type="entry name" value="Triacylglycerol_lipase_N"/>
</dbReference>
<dbReference type="InterPro" id="IPR002641">
    <property type="entry name" value="PNPLA_dom"/>
</dbReference>
<accession>E4ZMM9</accession>
<feature type="domain" description="PNPLA" evidence="8">
    <location>
        <begin position="179"/>
        <end position="387"/>
    </location>
</feature>
<dbReference type="GO" id="GO:0016042">
    <property type="term" value="P:lipid catabolic process"/>
    <property type="evidence" value="ECO:0007669"/>
    <property type="project" value="UniProtKB-KW"/>
</dbReference>
<feature type="compositionally biased region" description="Low complexity" evidence="6">
    <location>
        <begin position="556"/>
        <end position="569"/>
    </location>
</feature>
<reference evidence="10" key="1">
    <citation type="journal article" date="2011" name="Nat. Commun.">
        <title>Effector diversification within compartments of the Leptosphaeria maculans genome affected by Repeat-Induced Point mutations.</title>
        <authorList>
            <person name="Rouxel T."/>
            <person name="Grandaubert J."/>
            <person name="Hane J.K."/>
            <person name="Hoede C."/>
            <person name="van de Wouw A.P."/>
            <person name="Couloux A."/>
            <person name="Dominguez V."/>
            <person name="Anthouard V."/>
            <person name="Bally P."/>
            <person name="Bourras S."/>
            <person name="Cozijnsen A.J."/>
            <person name="Ciuffetti L.M."/>
            <person name="Degrave A."/>
            <person name="Dilmaghani A."/>
            <person name="Duret L."/>
            <person name="Fudal I."/>
            <person name="Goodwin S.B."/>
            <person name="Gout L."/>
            <person name="Glaser N."/>
            <person name="Linglin J."/>
            <person name="Kema G.H.J."/>
            <person name="Lapalu N."/>
            <person name="Lawrence C.B."/>
            <person name="May K."/>
            <person name="Meyer M."/>
            <person name="Ollivier B."/>
            <person name="Poulain J."/>
            <person name="Schoch C.L."/>
            <person name="Simon A."/>
            <person name="Spatafora J.W."/>
            <person name="Stachowiak A."/>
            <person name="Turgeon B.G."/>
            <person name="Tyler B.M."/>
            <person name="Vincent D."/>
            <person name="Weissenbach J."/>
            <person name="Amselem J."/>
            <person name="Quesneville H."/>
            <person name="Oliver R.P."/>
            <person name="Wincker P."/>
            <person name="Balesdent M.-H."/>
            <person name="Howlett B.J."/>
        </authorList>
    </citation>
    <scope>NUCLEOTIDE SEQUENCE [LARGE SCALE GENOMIC DNA]</scope>
    <source>
        <strain evidence="10">JN3 / isolate v23.1.3 / race Av1-4-5-6-7-8</strain>
    </source>
</reference>
<evidence type="ECO:0000256" key="2">
    <source>
        <dbReference type="ARBA" id="ARBA00022801"/>
    </source>
</evidence>
<feature type="region of interest" description="Disordered" evidence="6">
    <location>
        <begin position="584"/>
        <end position="608"/>
    </location>
</feature>
<dbReference type="InterPro" id="IPR016035">
    <property type="entry name" value="Acyl_Trfase/lysoPLipase"/>
</dbReference>
<keyword evidence="4" id="KW-0443">Lipid metabolism</keyword>
<keyword evidence="10" id="KW-1185">Reference proteome</keyword>
<evidence type="ECO:0000256" key="7">
    <source>
        <dbReference type="SAM" id="Phobius"/>
    </source>
</evidence>
<dbReference type="eggNOG" id="KOG2214">
    <property type="taxonomic scope" value="Eukaryota"/>
</dbReference>
<dbReference type="AlphaFoldDB" id="E4ZMM9"/>
<dbReference type="Proteomes" id="UP000002668">
    <property type="component" value="Genome"/>
</dbReference>
<organism evidence="10">
    <name type="scientific">Leptosphaeria maculans (strain JN3 / isolate v23.1.3 / race Av1-4-5-6-7-8)</name>
    <name type="common">Blackleg fungus</name>
    <name type="synonym">Phoma lingam</name>
    <dbReference type="NCBI Taxonomy" id="985895"/>
    <lineage>
        <taxon>Eukaryota</taxon>
        <taxon>Fungi</taxon>
        <taxon>Dikarya</taxon>
        <taxon>Ascomycota</taxon>
        <taxon>Pezizomycotina</taxon>
        <taxon>Dothideomycetes</taxon>
        <taxon>Pleosporomycetidae</taxon>
        <taxon>Pleosporales</taxon>
        <taxon>Pleosporineae</taxon>
        <taxon>Leptosphaeriaceae</taxon>
        <taxon>Plenodomus</taxon>
        <taxon>Plenodomus lingam/Leptosphaeria maculans species complex</taxon>
    </lineage>
</organism>
<keyword evidence="7" id="KW-1133">Transmembrane helix</keyword>
<dbReference type="Pfam" id="PF11815">
    <property type="entry name" value="DUF3336"/>
    <property type="match status" value="1"/>
</dbReference>
<evidence type="ECO:0000256" key="3">
    <source>
        <dbReference type="ARBA" id="ARBA00022963"/>
    </source>
</evidence>
<dbReference type="PANTHER" id="PTHR14226:SF44">
    <property type="entry name" value="TRIACYLGLYCEROL LIPASE 3"/>
    <property type="match status" value="1"/>
</dbReference>
<evidence type="ECO:0000256" key="5">
    <source>
        <dbReference type="PROSITE-ProRule" id="PRU01161"/>
    </source>
</evidence>
<comment type="caution">
    <text evidence="5">Lacks conserved residue(s) required for the propagation of feature annotation.</text>
</comment>
<feature type="compositionally biased region" description="Polar residues" evidence="6">
    <location>
        <begin position="536"/>
        <end position="550"/>
    </location>
</feature>
<dbReference type="SUPFAM" id="SSF52151">
    <property type="entry name" value="FabD/lysophospholipase-like"/>
    <property type="match status" value="1"/>
</dbReference>
<keyword evidence="7" id="KW-0472">Membrane</keyword>
<dbReference type="CDD" id="cd07229">
    <property type="entry name" value="Pat_TGL3_like"/>
    <property type="match status" value="1"/>
</dbReference>
<comment type="function">
    <text evidence="1">Probable lipid hydrolase.</text>
</comment>
<dbReference type="OMA" id="GYGNIDQ"/>
<dbReference type="EMBL" id="FP929094">
    <property type="protein sequence ID" value="CBX92898.1"/>
    <property type="molecule type" value="Genomic_DNA"/>
</dbReference>
<keyword evidence="2" id="KW-0378">Hydrolase</keyword>
<dbReference type="GeneID" id="13287223"/>
<evidence type="ECO:0000259" key="8">
    <source>
        <dbReference type="PROSITE" id="PS51635"/>
    </source>
</evidence>
<sequence length="608" mass="67945">MVNDSWVRILVTLVWFLSAGIHQLWCWLWSPSTTTKCLASMASAQTYKEWQEAANMLDKHLAYDAWRQSNYSKYYDYRMIQSRHNLLVDAQNDPEGIDIHTLINLVQTGLIRNLGNIANPKLYNRAFYGTKRIIGEYMLQVIGAINIIEKYPTSKNGYTDSQKESTITSFKRSFGHSALILQGGAMFGLCHLGVVKALLEQKLLPRCIVGTSTSALVAAFVGVHTREELPGCLTGKNIDLTAFTNRPYRKDTGYLGRLATLVRRLKRWWHVGHFLDLDVLEEMLKANLGNMTFDEAFLRTGTVLNIIITGRNGQPVVLNYLTAPYVFIWSAALASNAAPSNKLDRPITVMCKNYNGAEIPWMHPSMSTFQPPGSRPNHNASPLNEIRVQFNVNHFIISQAQPYIAPLLRTDLHEPNPKHRGLLKVSVILVQEFAREMHHRLRHKPQSGGILSGLACLILDEFVPGLKLTLVPKFQRTDFPKLLDHPTQEVIDYFILKGERSVWPAVKAIKTRCCIEMELFDALERLKRPTPPQPGHGTSTEALSSDTSQEPLGWHLSQGGASSSSSQGRLSGLALAGASISRRSGEGAASQMSAADLETQRNRALYGD</sequence>
<feature type="transmembrane region" description="Helical" evidence="7">
    <location>
        <begin position="6"/>
        <end position="28"/>
    </location>
</feature>
<dbReference type="PROSITE" id="PS51635">
    <property type="entry name" value="PNPLA"/>
    <property type="match status" value="1"/>
</dbReference>
<keyword evidence="3" id="KW-0442">Lipid degradation</keyword>
<dbReference type="GO" id="GO:0004806">
    <property type="term" value="F:triacylglycerol lipase activity"/>
    <property type="evidence" value="ECO:0007669"/>
    <property type="project" value="InterPro"/>
</dbReference>
<proteinExistence type="predicted"/>
<gene>
    <name evidence="9" type="ORF">LEMA_P056040.1</name>
</gene>
<dbReference type="VEuPathDB" id="FungiDB:LEMA_P056040.1"/>
<evidence type="ECO:0000313" key="9">
    <source>
        <dbReference type="EMBL" id="CBX92898.1"/>
    </source>
</evidence>
<dbReference type="OrthoDB" id="10049244at2759"/>
<dbReference type="InterPro" id="IPR050301">
    <property type="entry name" value="NTE"/>
</dbReference>
<dbReference type="STRING" id="985895.E4ZMM9"/>
<dbReference type="PANTHER" id="PTHR14226">
    <property type="entry name" value="NEUROPATHY TARGET ESTERASE/SWISS CHEESE D.MELANOGASTER"/>
    <property type="match status" value="1"/>
</dbReference>
<dbReference type="Pfam" id="PF01734">
    <property type="entry name" value="Patatin"/>
    <property type="match status" value="1"/>
</dbReference>